<feature type="domain" description="Chorismate-utilising enzyme C-terminal" evidence="1">
    <location>
        <begin position="79"/>
        <end position="347"/>
    </location>
</feature>
<proteinExistence type="predicted"/>
<dbReference type="Proteomes" id="UP000721954">
    <property type="component" value="Unassembled WGS sequence"/>
</dbReference>
<evidence type="ECO:0000313" key="3">
    <source>
        <dbReference type="Proteomes" id="UP000721954"/>
    </source>
</evidence>
<protein>
    <submittedName>
        <fullName evidence="2">Chorismate-binding protein</fullName>
    </submittedName>
</protein>
<dbReference type="Gene3D" id="3.60.120.10">
    <property type="entry name" value="Anthranilate synthase"/>
    <property type="match status" value="1"/>
</dbReference>
<dbReference type="Pfam" id="PF00425">
    <property type="entry name" value="Chorismate_bind"/>
    <property type="match status" value="1"/>
</dbReference>
<dbReference type="InterPro" id="IPR015890">
    <property type="entry name" value="Chorismate_C"/>
</dbReference>
<gene>
    <name evidence="2" type="ORF">JW613_16370</name>
</gene>
<dbReference type="PANTHER" id="PTHR11236:SF50">
    <property type="entry name" value="AMINODEOXYCHORISMATE SYNTHASE COMPONENT 1"/>
    <property type="match status" value="1"/>
</dbReference>
<dbReference type="RefSeq" id="WP_209211557.1">
    <property type="nucleotide sequence ID" value="NZ_JAFFZM010000009.1"/>
</dbReference>
<evidence type="ECO:0000259" key="1">
    <source>
        <dbReference type="Pfam" id="PF00425"/>
    </source>
</evidence>
<reference evidence="2 3" key="1">
    <citation type="submission" date="2021-02" db="EMBL/GenBank/DDBJ databases">
        <title>Streptomyces spirodelae sp. nov., isolated from duckweed.</title>
        <authorList>
            <person name="Saimee Y."/>
            <person name="Duangmal K."/>
        </authorList>
    </citation>
    <scope>NUCLEOTIDE SEQUENCE [LARGE SCALE GENOMIC DNA]</scope>
    <source>
        <strain evidence="2 3">DSM 42105</strain>
    </source>
</reference>
<accession>A0ABS3XWR2</accession>
<dbReference type="GeneID" id="96260183"/>
<name>A0ABS3XWR2_9ACTN</name>
<dbReference type="SUPFAM" id="SSF56322">
    <property type="entry name" value="ADC synthase"/>
    <property type="match status" value="1"/>
</dbReference>
<dbReference type="PANTHER" id="PTHR11236">
    <property type="entry name" value="AMINOBENZOATE/ANTHRANILATE SYNTHASE"/>
    <property type="match status" value="1"/>
</dbReference>
<dbReference type="EMBL" id="JAFFZM010000009">
    <property type="protein sequence ID" value="MBO8199856.1"/>
    <property type="molecule type" value="Genomic_DNA"/>
</dbReference>
<organism evidence="2 3">
    <name type="scientific">Streptomyces smyrnaeus</name>
    <dbReference type="NCBI Taxonomy" id="1387713"/>
    <lineage>
        <taxon>Bacteria</taxon>
        <taxon>Bacillati</taxon>
        <taxon>Actinomycetota</taxon>
        <taxon>Actinomycetes</taxon>
        <taxon>Kitasatosporales</taxon>
        <taxon>Streptomycetaceae</taxon>
        <taxon>Streptomyces</taxon>
    </lineage>
</organism>
<comment type="caution">
    <text evidence="2">The sequence shown here is derived from an EMBL/GenBank/DDBJ whole genome shotgun (WGS) entry which is preliminary data.</text>
</comment>
<sequence>MSDLTPLARLGGSLATDLRDVTSDPEALDSSGWWAVVADYEGGLCCARFGDVRPAPLPAPVPGSWRGPATDSWTSSLDRAAYTEGVRRIRAAIGTGDVYQVNLCRVLSAPLPDPSPGASDIDQLTARLALGTPAAYAGTVRLPAHGVEIATASPELYLRRTGRTVESGPIKGTGRFATDLGEKERAENVMITDLVRNDLGRVCVPGSITVPQLCAAEPYRGLVHLVSTVRGELPGTGQAPGAGSGSGSGSGAWARLLEGTFPPGSITGAPKSSALRLIDALETVPRGPYTGGIGWVDADRDVGELAVGIRTFWIERDHPRALLRFGAGAGIIWDSDPEQEWRETELKASRLLAVASGENDGRQTAAHAR</sequence>
<dbReference type="InterPro" id="IPR019999">
    <property type="entry name" value="Anth_synth_I-like"/>
</dbReference>
<dbReference type="InterPro" id="IPR005801">
    <property type="entry name" value="ADC_synthase"/>
</dbReference>
<evidence type="ECO:0000313" key="2">
    <source>
        <dbReference type="EMBL" id="MBO8199856.1"/>
    </source>
</evidence>
<keyword evidence="3" id="KW-1185">Reference proteome</keyword>